<feature type="transmembrane region" description="Helical" evidence="2">
    <location>
        <begin position="101"/>
        <end position="122"/>
    </location>
</feature>
<evidence type="ECO:0000256" key="2">
    <source>
        <dbReference type="SAM" id="Phobius"/>
    </source>
</evidence>
<proteinExistence type="predicted"/>
<feature type="compositionally biased region" description="Gly residues" evidence="1">
    <location>
        <begin position="32"/>
        <end position="42"/>
    </location>
</feature>
<evidence type="ECO:0008006" key="5">
    <source>
        <dbReference type="Google" id="ProtNLM"/>
    </source>
</evidence>
<protein>
    <recommendedName>
        <fullName evidence="5">DUF975 family protein</fullName>
    </recommendedName>
</protein>
<gene>
    <name evidence="3" type="ORF">EEW87_000300</name>
</gene>
<feature type="compositionally biased region" description="Pro residues" evidence="1">
    <location>
        <begin position="22"/>
        <end position="31"/>
    </location>
</feature>
<feature type="transmembrane region" description="Helical" evidence="2">
    <location>
        <begin position="251"/>
        <end position="280"/>
    </location>
</feature>
<feature type="region of interest" description="Disordered" evidence="1">
    <location>
        <begin position="1"/>
        <end position="77"/>
    </location>
</feature>
<accession>A0A5P8FJS0</accession>
<feature type="transmembrane region" description="Helical" evidence="2">
    <location>
        <begin position="185"/>
        <end position="218"/>
    </location>
</feature>
<feature type="compositionally biased region" description="Pro residues" evidence="1">
    <location>
        <begin position="1"/>
        <end position="13"/>
    </location>
</feature>
<sequence length="300" mass="30501">MTTPPPPGTPPHDPSGSTGPGYGPPSGPPSGPGYGGPAGPGYGSPSPYPGGPGGGGYGPPSGPGGYMSAPPPTGGYRTSQLEPVEAIKYGWAAFTRNPVPYLLVTLLTLVLTGLFNVLGTYLDGGFDLDASGNGANAAWSLQPFGILFSMVGSIIASIISLGMLRMSFDVLDGRKAELGRMFSGYNVGIGILTGIVVSLLTSVGFLFCILPGFVVGFFLLFASSRVVDSGAGVGDALSGSFRLVKDNAGPIFLWVLLLVLLVIASVCTCGIALFVTVPIFSISTAYVYRVITGGQVAQPV</sequence>
<keyword evidence="2" id="KW-0472">Membrane</keyword>
<feature type="transmembrane region" description="Helical" evidence="2">
    <location>
        <begin position="142"/>
        <end position="164"/>
    </location>
</feature>
<feature type="compositionally biased region" description="Gly residues" evidence="1">
    <location>
        <begin position="51"/>
        <end position="65"/>
    </location>
</feature>
<evidence type="ECO:0000313" key="4">
    <source>
        <dbReference type="Proteomes" id="UP000271708"/>
    </source>
</evidence>
<dbReference type="EMBL" id="CP044548">
    <property type="protein sequence ID" value="QFQ29092.2"/>
    <property type="molecule type" value="Genomic_DNA"/>
</dbReference>
<dbReference type="GeneID" id="59162869"/>
<dbReference type="AlphaFoldDB" id="A0A5P8FJS0"/>
<dbReference type="Proteomes" id="UP000271708">
    <property type="component" value="Chromosome"/>
</dbReference>
<keyword evidence="2" id="KW-1133">Transmembrane helix</keyword>
<dbReference type="KEGG" id="jme:EEW87_000300"/>
<name>A0A5P8FJS0_9MICO</name>
<evidence type="ECO:0000256" key="1">
    <source>
        <dbReference type="SAM" id="MobiDB-lite"/>
    </source>
</evidence>
<keyword evidence="2" id="KW-0812">Transmembrane</keyword>
<dbReference type="PANTHER" id="PTHR40076">
    <property type="entry name" value="MEMBRANE PROTEIN-RELATED"/>
    <property type="match status" value="1"/>
</dbReference>
<reference evidence="3 4" key="1">
    <citation type="submission" date="2019-09" db="EMBL/GenBank/DDBJ databases">
        <title>Complete Genome Sequence of Janibacter melonis M714 with both human health impact and industrial applications.</title>
        <authorList>
            <person name="Jin M."/>
            <person name="Zhao Q.R."/>
        </authorList>
    </citation>
    <scope>NUCLEOTIDE SEQUENCE [LARGE SCALE GENOMIC DNA]</scope>
    <source>
        <strain evidence="3 4">M714</strain>
    </source>
</reference>
<evidence type="ECO:0000313" key="3">
    <source>
        <dbReference type="EMBL" id="QFQ29092.2"/>
    </source>
</evidence>
<dbReference type="RefSeq" id="WP_123092607.1">
    <property type="nucleotide sequence ID" value="NZ_CP044548.2"/>
</dbReference>
<dbReference type="InterPro" id="IPR010380">
    <property type="entry name" value="DUF975"/>
</dbReference>
<organism evidence="3 4">
    <name type="scientific">Janibacter melonis</name>
    <dbReference type="NCBI Taxonomy" id="262209"/>
    <lineage>
        <taxon>Bacteria</taxon>
        <taxon>Bacillati</taxon>
        <taxon>Actinomycetota</taxon>
        <taxon>Actinomycetes</taxon>
        <taxon>Micrococcales</taxon>
        <taxon>Intrasporangiaceae</taxon>
        <taxon>Janibacter</taxon>
    </lineage>
</organism>
<dbReference type="PANTHER" id="PTHR40076:SF1">
    <property type="entry name" value="MEMBRANE PROTEIN"/>
    <property type="match status" value="1"/>
</dbReference>